<dbReference type="KEGG" id="brz:CFK38_02245"/>
<dbReference type="OrthoDB" id="9808690at2"/>
<dbReference type="AlphaFoldDB" id="A0A291GIW8"/>
<dbReference type="InterPro" id="IPR012867">
    <property type="entry name" value="DUF1648"/>
</dbReference>
<feature type="transmembrane region" description="Helical" evidence="1">
    <location>
        <begin position="129"/>
        <end position="150"/>
    </location>
</feature>
<accession>A0A291GIW8</accession>
<gene>
    <name evidence="3" type="ORF">CFK38_02245</name>
</gene>
<keyword evidence="4" id="KW-1185">Reference proteome</keyword>
<dbReference type="RefSeq" id="WP_096801613.1">
    <property type="nucleotide sequence ID" value="NZ_CP023563.1"/>
</dbReference>
<organism evidence="3 4">
    <name type="scientific">Brachybacterium vulturis</name>
    <dbReference type="NCBI Taxonomy" id="2017484"/>
    <lineage>
        <taxon>Bacteria</taxon>
        <taxon>Bacillati</taxon>
        <taxon>Actinomycetota</taxon>
        <taxon>Actinomycetes</taxon>
        <taxon>Micrococcales</taxon>
        <taxon>Dermabacteraceae</taxon>
        <taxon>Brachybacterium</taxon>
    </lineage>
</organism>
<dbReference type="Proteomes" id="UP000218165">
    <property type="component" value="Chromosome"/>
</dbReference>
<feature type="transmembrane region" description="Helical" evidence="1">
    <location>
        <begin position="21"/>
        <end position="40"/>
    </location>
</feature>
<feature type="domain" description="DUF1648" evidence="2">
    <location>
        <begin position="26"/>
        <end position="69"/>
    </location>
</feature>
<name>A0A291GIW8_9MICO</name>
<keyword evidence="1" id="KW-0472">Membrane</keyword>
<sequence>MTSSPRTAPDVPWRRHLSAGVLLLPFVLTLSAAVILWGRLPDPMPSHWNVRGAVDGTMPRPLFLGLMLLGGVATGGIGAVIVGTGRADRARSSLTLVMGFLAWLFCGIAISAMVVAAGSGDADEAVLPTWLLVLLTVGPVLPALLLHTVLPRSEARPGPDTGRVPMLDLKPGERAVWVGRTRSLPLLLIGLILVALGGGLLLTAPAAGVPVLVVGLVLIAAHQITVRADRSGVRVSWGPQQWPRHTYALEAMTAAEPVDIDPLQWGGWGYRRSRRGIGLVLRRGPGLLLRRDGLSDVAITVDDASSAAGLVNALAQRSRDSGTTGSAPPDGV</sequence>
<feature type="transmembrane region" description="Helical" evidence="1">
    <location>
        <begin position="208"/>
        <end position="226"/>
    </location>
</feature>
<protein>
    <recommendedName>
        <fullName evidence="2">DUF1648 domain-containing protein</fullName>
    </recommendedName>
</protein>
<feature type="transmembrane region" description="Helical" evidence="1">
    <location>
        <begin position="60"/>
        <end position="82"/>
    </location>
</feature>
<dbReference type="Pfam" id="PF07853">
    <property type="entry name" value="DUF1648"/>
    <property type="match status" value="1"/>
</dbReference>
<keyword evidence="1" id="KW-0812">Transmembrane</keyword>
<evidence type="ECO:0000256" key="1">
    <source>
        <dbReference type="SAM" id="Phobius"/>
    </source>
</evidence>
<keyword evidence="1" id="KW-1133">Transmembrane helix</keyword>
<reference evidence="4" key="1">
    <citation type="submission" date="2017-09" db="EMBL/GenBank/DDBJ databases">
        <title>Brachybacterium sp. VM2412.</title>
        <authorList>
            <person name="Tak E.J."/>
            <person name="Bae J.-W."/>
        </authorList>
    </citation>
    <scope>NUCLEOTIDE SEQUENCE [LARGE SCALE GENOMIC DNA]</scope>
    <source>
        <strain evidence="4">VM2412</strain>
    </source>
</reference>
<proteinExistence type="predicted"/>
<feature type="transmembrane region" description="Helical" evidence="1">
    <location>
        <begin position="184"/>
        <end position="202"/>
    </location>
</feature>
<evidence type="ECO:0000313" key="4">
    <source>
        <dbReference type="Proteomes" id="UP000218165"/>
    </source>
</evidence>
<evidence type="ECO:0000259" key="2">
    <source>
        <dbReference type="Pfam" id="PF07853"/>
    </source>
</evidence>
<dbReference type="EMBL" id="CP023563">
    <property type="protein sequence ID" value="ATG50473.1"/>
    <property type="molecule type" value="Genomic_DNA"/>
</dbReference>
<evidence type="ECO:0000313" key="3">
    <source>
        <dbReference type="EMBL" id="ATG50473.1"/>
    </source>
</evidence>
<feature type="transmembrane region" description="Helical" evidence="1">
    <location>
        <begin position="94"/>
        <end position="117"/>
    </location>
</feature>